<dbReference type="RefSeq" id="YP_009596805.1">
    <property type="nucleotide sequence ID" value="NC_041891.1"/>
</dbReference>
<sequence length="98" mass="10688">MAAQVRAVAPDERPPARKRAKTITQAAKSGTEVELLEALQARVARAVQDRDTPPRDLAALTKRLMDITRELEAARVKDQEAGSDGAVTADETWRPQAL</sequence>
<dbReference type="OrthoDB" id="18680at10239"/>
<dbReference type="EMBL" id="KX620750">
    <property type="protein sequence ID" value="AOT24354.1"/>
    <property type="molecule type" value="Genomic_DNA"/>
</dbReference>
<evidence type="ECO:0000313" key="3">
    <source>
        <dbReference type="Proteomes" id="UP000221125"/>
    </source>
</evidence>
<feature type="region of interest" description="Disordered" evidence="1">
    <location>
        <begin position="75"/>
        <end position="98"/>
    </location>
</feature>
<name>A0A1D8ETG8_9CAUD</name>
<feature type="region of interest" description="Disordered" evidence="1">
    <location>
        <begin position="1"/>
        <end position="20"/>
    </location>
</feature>
<proteinExistence type="predicted"/>
<evidence type="ECO:0000256" key="1">
    <source>
        <dbReference type="SAM" id="MobiDB-lite"/>
    </source>
</evidence>
<gene>
    <name evidence="2" type="primary">2</name>
    <name evidence="2" type="ORF">B22_2</name>
</gene>
<accession>A0A1D8ETG8</accession>
<dbReference type="KEGG" id="vg:40072406"/>
<protein>
    <submittedName>
        <fullName evidence="2">DNA binding protein</fullName>
    </submittedName>
</protein>
<dbReference type="GeneID" id="40072406"/>
<reference evidence="2 3" key="1">
    <citation type="submission" date="2016-07" db="EMBL/GenBank/DDBJ databases">
        <authorList>
            <person name="Modlin R.L."/>
            <person name="Cheng L.S."/>
            <person name="Marinelli L.J."/>
            <person name="Grosset N."/>
            <person name="Gautier M."/>
            <person name="Fitz-Gibbon S."/>
            <person name="Pellegrini M."/>
            <person name="Bowman C.A."/>
            <person name="Russell D.A."/>
            <person name="Jacobs-Sera D."/>
            <person name="Hatfull G.F."/>
        </authorList>
    </citation>
    <scope>NUCLEOTIDE SEQUENCE [LARGE SCALE GENOMIC DNA]</scope>
</reference>
<keyword evidence="3" id="KW-1185">Reference proteome</keyword>
<organism evidence="2 3">
    <name type="scientific">Propionibacterium phage B22</name>
    <dbReference type="NCBI Taxonomy" id="1897532"/>
    <lineage>
        <taxon>Viruses</taxon>
        <taxon>Duplodnaviria</taxon>
        <taxon>Heunggongvirae</taxon>
        <taxon>Uroviricota</taxon>
        <taxon>Caudoviricetes</taxon>
        <taxon>Doucettevirus</taxon>
        <taxon>Doucettevirus B22</taxon>
    </lineage>
</organism>
<evidence type="ECO:0000313" key="2">
    <source>
        <dbReference type="EMBL" id="AOT24354.1"/>
    </source>
</evidence>
<dbReference type="Proteomes" id="UP000221125">
    <property type="component" value="Segment"/>
</dbReference>